<proteinExistence type="predicted"/>
<dbReference type="STRING" id="156980.SAMN04489745_3457"/>
<evidence type="ECO:0000313" key="3">
    <source>
        <dbReference type="EMBL" id="SEC95754.1"/>
    </source>
</evidence>
<dbReference type="EMBL" id="FNSN01000004">
    <property type="protein sequence ID" value="SEC89872.1"/>
    <property type="molecule type" value="Genomic_DNA"/>
</dbReference>
<dbReference type="AlphaFoldDB" id="A0A1H4WT65"/>
<dbReference type="Proteomes" id="UP000182652">
    <property type="component" value="Unassembled WGS sequence"/>
</dbReference>
<evidence type="ECO:0000313" key="4">
    <source>
        <dbReference type="Proteomes" id="UP000182652"/>
    </source>
</evidence>
<reference evidence="3 4" key="1">
    <citation type="submission" date="2016-10" db="EMBL/GenBank/DDBJ databases">
        <authorList>
            <person name="de Groot N.N."/>
        </authorList>
    </citation>
    <scope>NUCLEOTIDE SEQUENCE [LARGE SCALE GENOMIC DNA]</scope>
    <source>
        <strain evidence="3 4">DSM 10495</strain>
    </source>
</reference>
<name>A0A1H4WT65_9MICC</name>
<protein>
    <submittedName>
        <fullName evidence="3">Uncharacterized protein</fullName>
    </submittedName>
</protein>
<dbReference type="RefSeq" id="WP_066217532.1">
    <property type="nucleotide sequence ID" value="NZ_FNSN01000004.1"/>
</dbReference>
<evidence type="ECO:0000256" key="1">
    <source>
        <dbReference type="SAM" id="MobiDB-lite"/>
    </source>
</evidence>
<evidence type="ECO:0000313" key="2">
    <source>
        <dbReference type="EMBL" id="SEC89872.1"/>
    </source>
</evidence>
<dbReference type="EMBL" id="FNSN01000006">
    <property type="protein sequence ID" value="SEC95754.1"/>
    <property type="molecule type" value="Genomic_DNA"/>
</dbReference>
<gene>
    <name evidence="2" type="ORF">SAMN04489745_3457</name>
    <name evidence="3" type="ORF">SAMN04489745_3547</name>
</gene>
<accession>A0A1H4WT65</accession>
<sequence>MNPDHLESAVENVAEYYGCDMDEARTAINRALPHLRKAIIQELINEADATFERDEDLPVGSVADFAAQWLRAKLKEAENGDESSHPIPDHEFQGVYGHPDDDECTHRSDGTDLTYCGEPRKYHDR</sequence>
<feature type="compositionally biased region" description="Basic and acidic residues" evidence="1">
    <location>
        <begin position="76"/>
        <end position="92"/>
    </location>
</feature>
<keyword evidence="4" id="KW-1185">Reference proteome</keyword>
<feature type="region of interest" description="Disordered" evidence="1">
    <location>
        <begin position="76"/>
        <end position="125"/>
    </location>
</feature>
<organism evidence="3 4">
    <name type="scientific">Arthrobacter woluwensis</name>
    <dbReference type="NCBI Taxonomy" id="156980"/>
    <lineage>
        <taxon>Bacteria</taxon>
        <taxon>Bacillati</taxon>
        <taxon>Actinomycetota</taxon>
        <taxon>Actinomycetes</taxon>
        <taxon>Micrococcales</taxon>
        <taxon>Micrococcaceae</taxon>
        <taxon>Arthrobacter</taxon>
    </lineage>
</organism>